<reference evidence="1" key="2">
    <citation type="submission" date="2015-03" db="UniProtKB">
        <authorList>
            <consortium name="EnsemblPlants"/>
        </authorList>
    </citation>
    <scope>IDENTIFICATION</scope>
</reference>
<name>A0A0D3F236_9ORYZ</name>
<keyword evidence="2" id="KW-1185">Reference proteome</keyword>
<dbReference type="EnsemblPlants" id="OBART02G07650.1">
    <property type="protein sequence ID" value="OBART02G07650.1"/>
    <property type="gene ID" value="OBART02G07650"/>
</dbReference>
<dbReference type="HOGENOM" id="CLU_2240690_0_0_1"/>
<sequence length="105" mass="11170">MAEATGCMRGLHLDEHPAGVRMLAGDLTLTRSRVRSSRVAHGAVARGQRRAAAAAAASSSSTAAGITRADFPPECIRVAGGRWLSQPCRTHERRRPRARSAAAPW</sequence>
<evidence type="ECO:0000313" key="2">
    <source>
        <dbReference type="Proteomes" id="UP000026960"/>
    </source>
</evidence>
<dbReference type="Proteomes" id="UP000026960">
    <property type="component" value="Chromosome 2"/>
</dbReference>
<evidence type="ECO:0000313" key="1">
    <source>
        <dbReference type="EnsemblPlants" id="OBART02G07650.1"/>
    </source>
</evidence>
<organism evidence="1">
    <name type="scientific">Oryza barthii</name>
    <dbReference type="NCBI Taxonomy" id="65489"/>
    <lineage>
        <taxon>Eukaryota</taxon>
        <taxon>Viridiplantae</taxon>
        <taxon>Streptophyta</taxon>
        <taxon>Embryophyta</taxon>
        <taxon>Tracheophyta</taxon>
        <taxon>Spermatophyta</taxon>
        <taxon>Magnoliopsida</taxon>
        <taxon>Liliopsida</taxon>
        <taxon>Poales</taxon>
        <taxon>Poaceae</taxon>
        <taxon>BOP clade</taxon>
        <taxon>Oryzoideae</taxon>
        <taxon>Oryzeae</taxon>
        <taxon>Oryzinae</taxon>
        <taxon>Oryza</taxon>
    </lineage>
</organism>
<accession>A0A0D3F236</accession>
<proteinExistence type="predicted"/>
<dbReference type="Gramene" id="OBART02G07650.1">
    <property type="protein sequence ID" value="OBART02G07650.1"/>
    <property type="gene ID" value="OBART02G07650"/>
</dbReference>
<dbReference type="PaxDb" id="65489-OBART02G07650.1"/>
<protein>
    <submittedName>
        <fullName evidence="1">Uncharacterized protein</fullName>
    </submittedName>
</protein>
<dbReference type="AlphaFoldDB" id="A0A0D3F236"/>
<reference evidence="1" key="1">
    <citation type="journal article" date="2009" name="Rice">
        <title>De Novo Next Generation Sequencing of Plant Genomes.</title>
        <authorList>
            <person name="Rounsley S."/>
            <person name="Marri P.R."/>
            <person name="Yu Y."/>
            <person name="He R."/>
            <person name="Sisneros N."/>
            <person name="Goicoechea J.L."/>
            <person name="Lee S.J."/>
            <person name="Angelova A."/>
            <person name="Kudrna D."/>
            <person name="Luo M."/>
            <person name="Affourtit J."/>
            <person name="Desany B."/>
            <person name="Knight J."/>
            <person name="Niazi F."/>
            <person name="Egholm M."/>
            <person name="Wing R.A."/>
        </authorList>
    </citation>
    <scope>NUCLEOTIDE SEQUENCE [LARGE SCALE GENOMIC DNA]</scope>
    <source>
        <strain evidence="1">cv. IRGC 105608</strain>
    </source>
</reference>